<dbReference type="OrthoDB" id="8010639at2759"/>
<dbReference type="GO" id="GO:0005886">
    <property type="term" value="C:plasma membrane"/>
    <property type="evidence" value="ECO:0007669"/>
    <property type="project" value="UniProtKB-SubCell"/>
</dbReference>
<evidence type="ECO:0008006" key="11">
    <source>
        <dbReference type="Google" id="ProtNLM"/>
    </source>
</evidence>
<reference evidence="9 10" key="1">
    <citation type="journal article" date="2015" name="Nat. Commun.">
        <title>Lucilia cuprina genome unlocks parasitic fly biology to underpin future interventions.</title>
        <authorList>
            <person name="Anstead C.A."/>
            <person name="Korhonen P.K."/>
            <person name="Young N.D."/>
            <person name="Hall R.S."/>
            <person name="Jex A.R."/>
            <person name="Murali S.C."/>
            <person name="Hughes D.S."/>
            <person name="Lee S.F."/>
            <person name="Perry T."/>
            <person name="Stroehlein A.J."/>
            <person name="Ansell B.R."/>
            <person name="Breugelmans B."/>
            <person name="Hofmann A."/>
            <person name="Qu J."/>
            <person name="Dugan S."/>
            <person name="Lee S.L."/>
            <person name="Chao H."/>
            <person name="Dinh H."/>
            <person name="Han Y."/>
            <person name="Doddapaneni H.V."/>
            <person name="Worley K.C."/>
            <person name="Muzny D.M."/>
            <person name="Ioannidis P."/>
            <person name="Waterhouse R.M."/>
            <person name="Zdobnov E.M."/>
            <person name="James P.J."/>
            <person name="Bagnall N.H."/>
            <person name="Kotze A.C."/>
            <person name="Gibbs R.A."/>
            <person name="Richards S."/>
            <person name="Batterham P."/>
            <person name="Gasser R.B."/>
        </authorList>
    </citation>
    <scope>NUCLEOTIDE SEQUENCE [LARGE SCALE GENOMIC DNA]</scope>
    <source>
        <strain evidence="9 10">LS</strain>
        <tissue evidence="9">Full body</tissue>
    </source>
</reference>
<keyword evidence="7" id="KW-0325">Glycoprotein</keyword>
<name>A0A0L0CN18_LUCCU</name>
<evidence type="ECO:0000256" key="8">
    <source>
        <dbReference type="SAM" id="Phobius"/>
    </source>
</evidence>
<feature type="transmembrane region" description="Helical" evidence="8">
    <location>
        <begin position="826"/>
        <end position="847"/>
    </location>
</feature>
<dbReference type="Proteomes" id="UP000037069">
    <property type="component" value="Unassembled WGS sequence"/>
</dbReference>
<feature type="transmembrane region" description="Helical" evidence="8">
    <location>
        <begin position="513"/>
        <end position="532"/>
    </location>
</feature>
<keyword evidence="2" id="KW-1003">Cell membrane</keyword>
<organism evidence="9 10">
    <name type="scientific">Lucilia cuprina</name>
    <name type="common">Green bottle fly</name>
    <name type="synonym">Australian sheep blowfly</name>
    <dbReference type="NCBI Taxonomy" id="7375"/>
    <lineage>
        <taxon>Eukaryota</taxon>
        <taxon>Metazoa</taxon>
        <taxon>Ecdysozoa</taxon>
        <taxon>Arthropoda</taxon>
        <taxon>Hexapoda</taxon>
        <taxon>Insecta</taxon>
        <taxon>Pterygota</taxon>
        <taxon>Neoptera</taxon>
        <taxon>Endopterygota</taxon>
        <taxon>Diptera</taxon>
        <taxon>Brachycera</taxon>
        <taxon>Muscomorpha</taxon>
        <taxon>Oestroidea</taxon>
        <taxon>Calliphoridae</taxon>
        <taxon>Luciliinae</taxon>
        <taxon>Lucilia</taxon>
    </lineage>
</organism>
<keyword evidence="10" id="KW-1185">Reference proteome</keyword>
<dbReference type="PANTHER" id="PTHR42643">
    <property type="entry name" value="IONOTROPIC RECEPTOR 20A-RELATED"/>
    <property type="match status" value="1"/>
</dbReference>
<keyword evidence="4 8" id="KW-1133">Transmembrane helix</keyword>
<evidence type="ECO:0000256" key="3">
    <source>
        <dbReference type="ARBA" id="ARBA00022692"/>
    </source>
</evidence>
<dbReference type="InterPro" id="IPR052192">
    <property type="entry name" value="Insect_Ionotropic_Sensory_Rcpt"/>
</dbReference>
<dbReference type="SUPFAM" id="SSF53850">
    <property type="entry name" value="Periplasmic binding protein-like II"/>
    <property type="match status" value="1"/>
</dbReference>
<comment type="caution">
    <text evidence="9">The sequence shown here is derived from an EMBL/GenBank/DDBJ whole genome shotgun (WGS) entry which is preliminary data.</text>
</comment>
<proteinExistence type="predicted"/>
<dbReference type="AlphaFoldDB" id="A0A0L0CN18"/>
<evidence type="ECO:0000313" key="10">
    <source>
        <dbReference type="Proteomes" id="UP000037069"/>
    </source>
</evidence>
<dbReference type="EMBL" id="JRES01000160">
    <property type="protein sequence ID" value="KNC33738.1"/>
    <property type="molecule type" value="Genomic_DNA"/>
</dbReference>
<dbReference type="PANTHER" id="PTHR42643:SF41">
    <property type="entry name" value="IONOTROPIC RECEPTOR 20A-RELATED"/>
    <property type="match status" value="1"/>
</dbReference>
<keyword evidence="3 8" id="KW-0812">Transmembrane</keyword>
<accession>A0A0L0CN18</accession>
<evidence type="ECO:0000256" key="7">
    <source>
        <dbReference type="ARBA" id="ARBA00023180"/>
    </source>
</evidence>
<sequence>MLPRSFIYYNANGSIKIDGYVENRTLEGKLDVATGVRPVYDDLINLAYPAYLQSYFTEPPSKQLVLTYDDISQAGMNIKASTRELKYLDPSIVNKYKDIFIFYENYDLYVEQRDTMDTNYAYTVTRPLWSVYDEKQKLFERRLYYYSSQLCLKELFFVVMPVRPGWPYRDLFNRHIMQLRDVGLMEHWTSNTFLTMLKFGHTNFEDLSTADKEKQEITLNDLFWIWDSIGEIGEPTILLTTLKQQHLRQLQHSNKFILLTCSWQYLNHLNISNTVYQYVPHIIWYQTTTDLQGNKEEITLDGNEHYFNCNIVKDIQTVSETLFANPFLNMQGLPIVTETDQLPPRSILFYDDFGKLQITGFIANYLTTFAERYNATLVIVPPANMGVAVYSDILGNKTFQGLLDIAAVVTRLSMHSSSSETFSYPVELMEYCYMIPLPHLRPAYHVFLDIIELNAMLIILCYSFIYAILLHIGQYNSFKNLNVIDIVLSDKIIRGLLGQSFVMPRQTSLFMKYLCFLLCYSSILICTTYQAYLQSHMVHPSLEKRMETYDDIRKNDYKILIHYRETVFLCPEILKRHNDLFIKVTDLERLLTLRQNMDIRYIYPVSQTRWFVFNERQKLFQRKLFYYSSQLCLSHLDLLSFPLRPGLPYRYQFNQHLLDVRDTGLLDHWLENNFLTMVSMKLSSFEDPTYEIFLREENDIIFANNFINMTNRIIITQSNLLPPFNILYKDEFEQNKLEGYVGNCVKTYAERHLAGLDIINTKNVLHYKELYDYVIQGIIDIPSIIIPLRHNGLSSNFSYPLEFIDECFMIPLPRAKPTKGIFFKIIQWNVLLIIVLLSMIYALFLNIEQFNTIHQIRLIDVIFSDKSIRGLLGQSFVMPQKMNGFIKYVYLLIFYTNIMIMTFYTAYLQSNLISPSREKKIRNLDDIREAGLKVAVHPRDLEDWDYNFYKNYQDILYITGDNYSDFKNLRDSMDLRYVYPVDYPSWTIYHEQQKLFQRKLFFFSNDLCISRMSLFAIPIRADLPYKEMFNQHLLEVRDTGLLQHWFDEIFIGFGYYIVDV</sequence>
<evidence type="ECO:0000256" key="2">
    <source>
        <dbReference type="ARBA" id="ARBA00022475"/>
    </source>
</evidence>
<feature type="transmembrane region" description="Helical" evidence="8">
    <location>
        <begin position="888"/>
        <end position="907"/>
    </location>
</feature>
<evidence type="ECO:0000256" key="4">
    <source>
        <dbReference type="ARBA" id="ARBA00022989"/>
    </source>
</evidence>
<evidence type="ECO:0000256" key="1">
    <source>
        <dbReference type="ARBA" id="ARBA00004651"/>
    </source>
</evidence>
<protein>
    <recommendedName>
        <fullName evidence="11">Ionotropic glutamate receptor C-terminal domain-containing protein</fullName>
    </recommendedName>
</protein>
<keyword evidence="5 8" id="KW-0472">Membrane</keyword>
<evidence type="ECO:0000256" key="6">
    <source>
        <dbReference type="ARBA" id="ARBA00023170"/>
    </source>
</evidence>
<gene>
    <name evidence="9" type="ORF">FF38_01772</name>
</gene>
<keyword evidence="6" id="KW-0675">Receptor</keyword>
<evidence type="ECO:0000313" key="9">
    <source>
        <dbReference type="EMBL" id="KNC33738.1"/>
    </source>
</evidence>
<feature type="transmembrane region" description="Helical" evidence="8">
    <location>
        <begin position="453"/>
        <end position="472"/>
    </location>
</feature>
<evidence type="ECO:0000256" key="5">
    <source>
        <dbReference type="ARBA" id="ARBA00023136"/>
    </source>
</evidence>
<comment type="subcellular location">
    <subcellularLocation>
        <location evidence="1">Cell membrane</location>
        <topology evidence="1">Multi-pass membrane protein</topology>
    </subcellularLocation>
</comment>